<dbReference type="Pfam" id="PF00486">
    <property type="entry name" value="Trans_reg_C"/>
    <property type="match status" value="1"/>
</dbReference>
<dbReference type="SMART" id="SM00862">
    <property type="entry name" value="Trans_reg_C"/>
    <property type="match status" value="1"/>
</dbReference>
<dbReference type="Pfam" id="PF00931">
    <property type="entry name" value="NB-ARC"/>
    <property type="match status" value="1"/>
</dbReference>
<dbReference type="GO" id="GO:0043531">
    <property type="term" value="F:ADP binding"/>
    <property type="evidence" value="ECO:0007669"/>
    <property type="project" value="InterPro"/>
</dbReference>
<keyword evidence="3" id="KW-0238">DNA-binding</keyword>
<dbReference type="EMBL" id="VDLX02000003">
    <property type="protein sequence ID" value="KAB8196054.1"/>
    <property type="molecule type" value="Genomic_DNA"/>
</dbReference>
<feature type="compositionally biased region" description="Low complexity" evidence="5">
    <location>
        <begin position="763"/>
        <end position="776"/>
    </location>
</feature>
<dbReference type="AlphaFoldDB" id="A0A5C4WTH5"/>
<dbReference type="OrthoDB" id="5521887at2"/>
<keyword evidence="2" id="KW-0805">Transcription regulation</keyword>
<dbReference type="Proteomes" id="UP000312512">
    <property type="component" value="Unassembled WGS sequence"/>
</dbReference>
<comment type="caution">
    <text evidence="6">The sequence shown here is derived from an EMBL/GenBank/DDBJ whole genome shotgun (WGS) entry which is preliminary data.</text>
</comment>
<dbReference type="InterPro" id="IPR001867">
    <property type="entry name" value="OmpR/PhoB-type_DNA-bd"/>
</dbReference>
<name>A0A5C4WTH5_9ACTN</name>
<dbReference type="PANTHER" id="PTHR35807:SF1">
    <property type="entry name" value="TRANSCRIPTIONAL REGULATOR REDD"/>
    <property type="match status" value="1"/>
</dbReference>
<dbReference type="Gene3D" id="3.40.50.300">
    <property type="entry name" value="P-loop containing nucleotide triphosphate hydrolases"/>
    <property type="match status" value="1"/>
</dbReference>
<evidence type="ECO:0000256" key="3">
    <source>
        <dbReference type="ARBA" id="ARBA00023125"/>
    </source>
</evidence>
<dbReference type="CDD" id="cd15831">
    <property type="entry name" value="BTAD"/>
    <property type="match status" value="1"/>
</dbReference>
<dbReference type="Gene3D" id="1.10.10.10">
    <property type="entry name" value="Winged helix-like DNA-binding domain superfamily/Winged helix DNA-binding domain"/>
    <property type="match status" value="2"/>
</dbReference>
<dbReference type="PROSITE" id="PS51755">
    <property type="entry name" value="OMPR_PHOB"/>
    <property type="match status" value="1"/>
</dbReference>
<gene>
    <name evidence="6" type="ORF">FH608_011360</name>
</gene>
<dbReference type="GO" id="GO:0006355">
    <property type="term" value="P:regulation of DNA-templated transcription"/>
    <property type="evidence" value="ECO:0007669"/>
    <property type="project" value="InterPro"/>
</dbReference>
<comment type="similarity">
    <text evidence="1">Belongs to the AfsR/DnrI/RedD regulatory family.</text>
</comment>
<dbReference type="InterPro" id="IPR016032">
    <property type="entry name" value="Sig_transdc_resp-reg_C-effctor"/>
</dbReference>
<feature type="region of interest" description="Disordered" evidence="5">
    <location>
        <begin position="758"/>
        <end position="793"/>
    </location>
</feature>
<dbReference type="PANTHER" id="PTHR35807">
    <property type="entry name" value="TRANSCRIPTIONAL REGULATOR REDD-RELATED"/>
    <property type="match status" value="1"/>
</dbReference>
<sequence length="793" mass="85712">MDFYVLGPLTAESRGESLDLGSARQRIVLAALLLDANRTVTVNRLMEAVYGQHPPVTSRAQVQVCVSGLRRLFGGYGQAGLIVTTAQGYAIQIPGERLDVHRFQTALARARQARDECRQARAIELYREALALWRGPALDGIRSGLVQAAAGRLAEERITTAEECVRLELDLGGHDRLVGELTRLVRDYPLREELRGQLMRALYRSGRPAEALEVYRQTRQTWAEELGIEPNERLRLLQQAILADEEHPDLAERVRGRASLTGMPPPPPVADFTGRAEQLARIRTHLTGGDGPARARLAVPVTVIVGKAGVGKTSVAARAAHDLARHFRGGRLFAALQAGSGRPVSPSQVLERFLTALGVPASEVPEGLEERAETYRHLLAARRTLIVLDDVAGEGQVLPLLPGHPGAAVVITSRRRLSGLAGADHVEVPVFEPGQSVELLSRIAGAERVGAEPEAAVELAALCGHLPLALRVAGARLAARPLWSLRRLVERLRDETRRLDELRYGDMGVRGSITLSYDALDEDARRLFRRLAIPDVGEFPAWIGAALVGRPPAEGEDLLADLADVQLVEAVGVGRGAEARYRFHDLIRVFAKERLAAEESATERGDALARMLGALLLVAETARDRHDDLVAEIAPGPYDDLVGEVPGGGRPSAGGGGCRWMPPELAGELAVVPLCWMERERRLLLAGVRQAAQAGLPRLCGALALSMLPLFESGGHFDDWRESHEVALAAAERAGDRTGVAALLGSLSTMCRLDHRPEEARRPAAAAAGTDARTAGWRYSPEPGSEVFRASEN</sequence>
<organism evidence="6 7">
    <name type="scientific">Nonomuraea phyllanthi</name>
    <dbReference type="NCBI Taxonomy" id="2219224"/>
    <lineage>
        <taxon>Bacteria</taxon>
        <taxon>Bacillati</taxon>
        <taxon>Actinomycetota</taxon>
        <taxon>Actinomycetes</taxon>
        <taxon>Streptosporangiales</taxon>
        <taxon>Streptosporangiaceae</taxon>
        <taxon>Nonomuraea</taxon>
    </lineage>
</organism>
<dbReference type="PRINTS" id="PR00364">
    <property type="entry name" value="DISEASERSIST"/>
</dbReference>
<evidence type="ECO:0000256" key="5">
    <source>
        <dbReference type="SAM" id="MobiDB-lite"/>
    </source>
</evidence>
<dbReference type="InterPro" id="IPR005158">
    <property type="entry name" value="BTAD"/>
</dbReference>
<keyword evidence="4" id="KW-0804">Transcription</keyword>
<dbReference type="InterPro" id="IPR002182">
    <property type="entry name" value="NB-ARC"/>
</dbReference>
<evidence type="ECO:0000256" key="2">
    <source>
        <dbReference type="ARBA" id="ARBA00023015"/>
    </source>
</evidence>
<dbReference type="GO" id="GO:0003677">
    <property type="term" value="F:DNA binding"/>
    <property type="evidence" value="ECO:0007669"/>
    <property type="project" value="UniProtKB-UniRule"/>
</dbReference>
<dbReference type="RefSeq" id="WP_139630371.1">
    <property type="nucleotide sequence ID" value="NZ_VDLX02000003.1"/>
</dbReference>
<reference evidence="6 7" key="1">
    <citation type="submission" date="2019-10" db="EMBL/GenBank/DDBJ databases">
        <title>Nonomuraea sp. nov., isolated from Phyllanthus amarus.</title>
        <authorList>
            <person name="Klykleung N."/>
            <person name="Tanasupawat S."/>
        </authorList>
    </citation>
    <scope>NUCLEOTIDE SEQUENCE [LARGE SCALE GENOMIC DNA]</scope>
    <source>
        <strain evidence="6 7">PA1-10</strain>
    </source>
</reference>
<dbReference type="Pfam" id="PF03704">
    <property type="entry name" value="BTAD"/>
    <property type="match status" value="1"/>
</dbReference>
<evidence type="ECO:0000256" key="4">
    <source>
        <dbReference type="ARBA" id="ARBA00023163"/>
    </source>
</evidence>
<evidence type="ECO:0000313" key="7">
    <source>
        <dbReference type="Proteomes" id="UP000312512"/>
    </source>
</evidence>
<dbReference type="InterPro" id="IPR027417">
    <property type="entry name" value="P-loop_NTPase"/>
</dbReference>
<protein>
    <submittedName>
        <fullName evidence="6">SARP family transcriptional regulator</fullName>
    </submittedName>
</protein>
<evidence type="ECO:0000256" key="1">
    <source>
        <dbReference type="ARBA" id="ARBA00005820"/>
    </source>
</evidence>
<dbReference type="SUPFAM" id="SSF52540">
    <property type="entry name" value="P-loop containing nucleoside triphosphate hydrolases"/>
    <property type="match status" value="1"/>
</dbReference>
<dbReference type="Gene3D" id="1.25.40.10">
    <property type="entry name" value="Tetratricopeptide repeat domain"/>
    <property type="match status" value="1"/>
</dbReference>
<proteinExistence type="inferred from homology"/>
<dbReference type="SUPFAM" id="SSF48452">
    <property type="entry name" value="TPR-like"/>
    <property type="match status" value="1"/>
</dbReference>
<keyword evidence="7" id="KW-1185">Reference proteome</keyword>
<dbReference type="InterPro" id="IPR036388">
    <property type="entry name" value="WH-like_DNA-bd_sf"/>
</dbReference>
<dbReference type="GO" id="GO:0000160">
    <property type="term" value="P:phosphorelay signal transduction system"/>
    <property type="evidence" value="ECO:0007669"/>
    <property type="project" value="InterPro"/>
</dbReference>
<accession>A0A5C4WTH5</accession>
<evidence type="ECO:0000313" key="6">
    <source>
        <dbReference type="EMBL" id="KAB8196054.1"/>
    </source>
</evidence>
<dbReference type="SMART" id="SM01043">
    <property type="entry name" value="BTAD"/>
    <property type="match status" value="1"/>
</dbReference>
<dbReference type="InterPro" id="IPR051677">
    <property type="entry name" value="AfsR-DnrI-RedD_regulator"/>
</dbReference>
<dbReference type="InterPro" id="IPR011990">
    <property type="entry name" value="TPR-like_helical_dom_sf"/>
</dbReference>
<dbReference type="SUPFAM" id="SSF46894">
    <property type="entry name" value="C-terminal effector domain of the bipartite response regulators"/>
    <property type="match status" value="1"/>
</dbReference>